<keyword evidence="2" id="KW-1003">Cell membrane</keyword>
<feature type="transmembrane region" description="Helical" evidence="6">
    <location>
        <begin position="340"/>
        <end position="360"/>
    </location>
</feature>
<dbReference type="InterPro" id="IPR030922">
    <property type="entry name" value="LptF"/>
</dbReference>
<feature type="transmembrane region" description="Helical" evidence="6">
    <location>
        <begin position="99"/>
        <end position="122"/>
    </location>
</feature>
<dbReference type="GO" id="GO:0043190">
    <property type="term" value="C:ATP-binding cassette (ABC) transporter complex"/>
    <property type="evidence" value="ECO:0007669"/>
    <property type="project" value="InterPro"/>
</dbReference>
<dbReference type="PANTHER" id="PTHR33529">
    <property type="entry name" value="SLR0882 PROTEIN-RELATED"/>
    <property type="match status" value="1"/>
</dbReference>
<evidence type="ECO:0000256" key="5">
    <source>
        <dbReference type="ARBA" id="ARBA00023136"/>
    </source>
</evidence>
<feature type="transmembrane region" description="Helical" evidence="6">
    <location>
        <begin position="280"/>
        <end position="299"/>
    </location>
</feature>
<dbReference type="STRING" id="1265309.K529_008650"/>
<organism evidence="7 8">
    <name type="scientific">Tritonibacter mobilis F1926</name>
    <dbReference type="NCBI Taxonomy" id="1265309"/>
    <lineage>
        <taxon>Bacteria</taxon>
        <taxon>Pseudomonadati</taxon>
        <taxon>Pseudomonadota</taxon>
        <taxon>Alphaproteobacteria</taxon>
        <taxon>Rhodobacterales</taxon>
        <taxon>Paracoccaceae</taxon>
        <taxon>Tritonibacter</taxon>
    </lineage>
</organism>
<dbReference type="Proteomes" id="UP000013243">
    <property type="component" value="Chromosome"/>
</dbReference>
<evidence type="ECO:0000313" key="8">
    <source>
        <dbReference type="Proteomes" id="UP000013243"/>
    </source>
</evidence>
<feature type="transmembrane region" description="Helical" evidence="6">
    <location>
        <begin position="311"/>
        <end position="328"/>
    </location>
</feature>
<keyword evidence="3 6" id="KW-0812">Transmembrane</keyword>
<comment type="subcellular location">
    <subcellularLocation>
        <location evidence="1">Cell membrane</location>
        <topology evidence="1">Multi-pass membrane protein</topology>
    </subcellularLocation>
</comment>
<keyword evidence="4 6" id="KW-1133">Transmembrane helix</keyword>
<dbReference type="InterPro" id="IPR005495">
    <property type="entry name" value="LptG/LptF_permease"/>
</dbReference>
<dbReference type="AlphaFoldDB" id="A0A1B1A2P9"/>
<proteinExistence type="predicted"/>
<dbReference type="GeneID" id="28249896"/>
<dbReference type="GO" id="GO:0055085">
    <property type="term" value="P:transmembrane transport"/>
    <property type="evidence" value="ECO:0007669"/>
    <property type="project" value="InterPro"/>
</dbReference>
<dbReference type="GO" id="GO:0015920">
    <property type="term" value="P:lipopolysaccharide transport"/>
    <property type="evidence" value="ECO:0007669"/>
    <property type="project" value="TreeGrafter"/>
</dbReference>
<dbReference type="Pfam" id="PF03739">
    <property type="entry name" value="LptF_LptG"/>
    <property type="match status" value="1"/>
</dbReference>
<dbReference type="EMBL" id="CP015230">
    <property type="protein sequence ID" value="ANP40831.1"/>
    <property type="molecule type" value="Genomic_DNA"/>
</dbReference>
<dbReference type="OrthoDB" id="8477889at2"/>
<evidence type="ECO:0000256" key="3">
    <source>
        <dbReference type="ARBA" id="ARBA00022692"/>
    </source>
</evidence>
<name>A0A1B1A2P9_9RHOB</name>
<evidence type="ECO:0000256" key="6">
    <source>
        <dbReference type="SAM" id="Phobius"/>
    </source>
</evidence>
<protein>
    <submittedName>
        <fullName evidence="7">LPS export ABC transporter permease LptF</fullName>
    </submittedName>
</protein>
<reference evidence="7 8" key="1">
    <citation type="journal article" date="2016" name="ISME J.">
        <title>Global occurrence and heterogeneity of the Roseobacter-clade species Ruegeria mobilis.</title>
        <authorList>
            <person name="Sonnenschein E."/>
            <person name="Gram L."/>
        </authorList>
    </citation>
    <scope>NUCLEOTIDE SEQUENCE [LARGE SCALE GENOMIC DNA]</scope>
    <source>
        <strain evidence="7 8">F1926</strain>
    </source>
</reference>
<evidence type="ECO:0000256" key="4">
    <source>
        <dbReference type="ARBA" id="ARBA00022989"/>
    </source>
</evidence>
<dbReference type="RefSeq" id="WP_040642037.1">
    <property type="nucleotide sequence ID" value="NZ_CP015230.1"/>
</dbReference>
<keyword evidence="5 6" id="KW-0472">Membrane</keyword>
<dbReference type="NCBIfam" id="TIGR04407">
    <property type="entry name" value="LptF_YjgP"/>
    <property type="match status" value="1"/>
</dbReference>
<evidence type="ECO:0000256" key="1">
    <source>
        <dbReference type="ARBA" id="ARBA00004651"/>
    </source>
</evidence>
<sequence>MSRYDRYVLSQYLLFFGFFALILVAVFWINRAVSLFDWLIGDGQSVLAFLEISALSLPNLVRMVLPLAAFAATVWVTNRLNSESELTVLRATGSSPWQLARPAMAFGVLSAAMMSALSLFLLPASLAQMQLREAELSRSVSAKLLNAGNFLHPSAGITFFIGSIDPDGTLNNVFLTDQRDPSVEITYTSDRAYLVREDDMAHLILVDGLAQRKEAHNDRLSTTAFADFSYPLGDLSPARTMGARPLRNIPTLDLLRDRDEITQNEGHSAGAQAEELHLRFARAAVTFAVVMIGVSTLLLGGFSRFGIWKQVLVAFVLLILIEGMRGVVSEPVGDNAQMWPLIYLPAAIGVLISMIFLHLATRPQALARFRPRRKQETAT</sequence>
<dbReference type="PANTHER" id="PTHR33529:SF6">
    <property type="entry name" value="YJGP_YJGQ FAMILY PERMEASE"/>
    <property type="match status" value="1"/>
</dbReference>
<accession>A0A1B1A2P9</accession>
<dbReference type="KEGG" id="rmb:K529_008650"/>
<evidence type="ECO:0000313" key="7">
    <source>
        <dbReference type="EMBL" id="ANP40831.1"/>
    </source>
</evidence>
<gene>
    <name evidence="7" type="ORF">K529_008650</name>
</gene>
<evidence type="ECO:0000256" key="2">
    <source>
        <dbReference type="ARBA" id="ARBA00022475"/>
    </source>
</evidence>
<feature type="transmembrane region" description="Helical" evidence="6">
    <location>
        <begin position="12"/>
        <end position="29"/>
    </location>
</feature>